<reference evidence="1" key="1">
    <citation type="submission" date="2024-12" db="EMBL/GenBank/DDBJ databases">
        <title>Comparative genomics and development of molecular markers within Purpureocillium lilacinum and among Purpureocillium species.</title>
        <authorList>
            <person name="Yeh Z.-Y."/>
            <person name="Ni N.-T."/>
            <person name="Lo P.-H."/>
            <person name="Mushyakhwo K."/>
            <person name="Lin C.-F."/>
            <person name="Nai Y.-S."/>
        </authorList>
    </citation>
    <scope>NUCLEOTIDE SEQUENCE</scope>
    <source>
        <strain evidence="1">NCHU-NPUST-175</strain>
    </source>
</reference>
<gene>
    <name evidence="1" type="ORF">ACCO45_010721</name>
</gene>
<dbReference type="EMBL" id="JBGNUJ010000010">
    <property type="protein sequence ID" value="KAL3955158.1"/>
    <property type="molecule type" value="Genomic_DNA"/>
</dbReference>
<sequence length="99" mass="10621">MAHGISTKYIEQAFRITEQGSAAVNQALVFVGRPKRKGLSNTILQPLDGGRGGKVGEEQRAIDANRWRDDLEVDDELVGGVRAAPSGWEAMGAVVMLAD</sequence>
<keyword evidence="2" id="KW-1185">Reference proteome</keyword>
<evidence type="ECO:0000313" key="2">
    <source>
        <dbReference type="Proteomes" id="UP001638806"/>
    </source>
</evidence>
<evidence type="ECO:0000313" key="1">
    <source>
        <dbReference type="EMBL" id="KAL3955158.1"/>
    </source>
</evidence>
<accession>A0ACC4DGK0</accession>
<dbReference type="Proteomes" id="UP001638806">
    <property type="component" value="Unassembled WGS sequence"/>
</dbReference>
<organism evidence="1 2">
    <name type="scientific">Purpureocillium lilacinum</name>
    <name type="common">Paecilomyces lilacinus</name>
    <dbReference type="NCBI Taxonomy" id="33203"/>
    <lineage>
        <taxon>Eukaryota</taxon>
        <taxon>Fungi</taxon>
        <taxon>Dikarya</taxon>
        <taxon>Ascomycota</taxon>
        <taxon>Pezizomycotina</taxon>
        <taxon>Sordariomycetes</taxon>
        <taxon>Hypocreomycetidae</taxon>
        <taxon>Hypocreales</taxon>
        <taxon>Ophiocordycipitaceae</taxon>
        <taxon>Purpureocillium</taxon>
    </lineage>
</organism>
<proteinExistence type="predicted"/>
<comment type="caution">
    <text evidence="1">The sequence shown here is derived from an EMBL/GenBank/DDBJ whole genome shotgun (WGS) entry which is preliminary data.</text>
</comment>
<protein>
    <submittedName>
        <fullName evidence="1">Uncharacterized protein</fullName>
    </submittedName>
</protein>
<name>A0ACC4DGK0_PURLI</name>